<keyword evidence="8" id="KW-0964">Secreted</keyword>
<evidence type="ECO:0000259" key="19">
    <source>
        <dbReference type="Pfam" id="PF17786"/>
    </source>
</evidence>
<keyword evidence="11" id="KW-0325">Glycoprotein</keyword>
<evidence type="ECO:0000256" key="16">
    <source>
        <dbReference type="SAM" id="SignalP"/>
    </source>
</evidence>
<dbReference type="GO" id="GO:0005576">
    <property type="term" value="C:extracellular region"/>
    <property type="evidence" value="ECO:0007669"/>
    <property type="project" value="UniProtKB-SubCell"/>
</dbReference>
<keyword evidence="10 21" id="KW-0378">Hydrolase</keyword>
<evidence type="ECO:0000256" key="13">
    <source>
        <dbReference type="ARBA" id="ARBA00023295"/>
    </source>
</evidence>
<dbReference type="PANTHER" id="PTHR43730:SF5">
    <property type="entry name" value="BETA-MANNOSIDASE A"/>
    <property type="match status" value="1"/>
</dbReference>
<evidence type="ECO:0000259" key="18">
    <source>
        <dbReference type="Pfam" id="PF17753"/>
    </source>
</evidence>
<dbReference type="PANTHER" id="PTHR43730">
    <property type="entry name" value="BETA-MANNOSIDASE"/>
    <property type="match status" value="1"/>
</dbReference>
<organism evidence="21 22">
    <name type="scientific">Oidiodendron maius (strain Zn)</name>
    <dbReference type="NCBI Taxonomy" id="913774"/>
    <lineage>
        <taxon>Eukaryota</taxon>
        <taxon>Fungi</taxon>
        <taxon>Dikarya</taxon>
        <taxon>Ascomycota</taxon>
        <taxon>Pezizomycotina</taxon>
        <taxon>Leotiomycetes</taxon>
        <taxon>Leotiomycetes incertae sedis</taxon>
        <taxon>Myxotrichaceae</taxon>
        <taxon>Oidiodendron</taxon>
    </lineage>
</organism>
<dbReference type="SUPFAM" id="SSF49303">
    <property type="entry name" value="beta-Galactosidase/glucuronidase domain"/>
    <property type="match status" value="1"/>
</dbReference>
<dbReference type="InParanoid" id="A0A0C3H6W9"/>
<keyword evidence="9 16" id="KW-0732">Signal</keyword>
<keyword evidence="14" id="KW-0624">Polysaccharide degradation</keyword>
<dbReference type="InterPro" id="IPR008979">
    <property type="entry name" value="Galactose-bd-like_sf"/>
</dbReference>
<dbReference type="GO" id="GO:0004567">
    <property type="term" value="F:beta-mannosidase activity"/>
    <property type="evidence" value="ECO:0007669"/>
    <property type="project" value="UniProtKB-EC"/>
</dbReference>
<evidence type="ECO:0000256" key="11">
    <source>
        <dbReference type="ARBA" id="ARBA00023180"/>
    </source>
</evidence>
<dbReference type="InterPro" id="IPR013783">
    <property type="entry name" value="Ig-like_fold"/>
</dbReference>
<dbReference type="FunFam" id="3.20.20.80:FF:000084">
    <property type="entry name" value="Beta-mannosidase A"/>
    <property type="match status" value="1"/>
</dbReference>
<evidence type="ECO:0000256" key="7">
    <source>
        <dbReference type="ARBA" id="ARBA00021795"/>
    </source>
</evidence>
<evidence type="ECO:0000256" key="2">
    <source>
        <dbReference type="ARBA" id="ARBA00004613"/>
    </source>
</evidence>
<comment type="pathway">
    <text evidence="3">Glycan metabolism; N-glycan degradation.</text>
</comment>
<evidence type="ECO:0000256" key="5">
    <source>
        <dbReference type="ARBA" id="ARBA00011738"/>
    </source>
</evidence>
<dbReference type="InterPro" id="IPR050887">
    <property type="entry name" value="Beta-mannosidase_GH2"/>
</dbReference>
<dbReference type="EMBL" id="KN832881">
    <property type="protein sequence ID" value="KIM98126.1"/>
    <property type="molecule type" value="Genomic_DNA"/>
</dbReference>
<evidence type="ECO:0000259" key="17">
    <source>
        <dbReference type="Pfam" id="PF00703"/>
    </source>
</evidence>
<protein>
    <recommendedName>
        <fullName evidence="7">Beta-mannosidase A</fullName>
        <ecNumber evidence="6">3.2.1.25</ecNumber>
    </recommendedName>
    <alternativeName>
        <fullName evidence="15">Mannanase A</fullName>
    </alternativeName>
</protein>
<feature type="domain" description="Beta-mannosidase Ig-fold" evidence="18">
    <location>
        <begin position="845"/>
        <end position="926"/>
    </location>
</feature>
<comment type="subcellular location">
    <subcellularLocation>
        <location evidence="2">Secreted</location>
    </subcellularLocation>
</comment>
<dbReference type="AlphaFoldDB" id="A0A0C3H6W9"/>
<evidence type="ECO:0000256" key="6">
    <source>
        <dbReference type="ARBA" id="ARBA00012754"/>
    </source>
</evidence>
<reference evidence="22" key="2">
    <citation type="submission" date="2015-01" db="EMBL/GenBank/DDBJ databases">
        <title>Evolutionary Origins and Diversification of the Mycorrhizal Mutualists.</title>
        <authorList>
            <consortium name="DOE Joint Genome Institute"/>
            <consortium name="Mycorrhizal Genomics Consortium"/>
            <person name="Kohler A."/>
            <person name="Kuo A."/>
            <person name="Nagy L.G."/>
            <person name="Floudas D."/>
            <person name="Copeland A."/>
            <person name="Barry K.W."/>
            <person name="Cichocki N."/>
            <person name="Veneault-Fourrey C."/>
            <person name="LaButti K."/>
            <person name="Lindquist E.A."/>
            <person name="Lipzen A."/>
            <person name="Lundell T."/>
            <person name="Morin E."/>
            <person name="Murat C."/>
            <person name="Riley R."/>
            <person name="Ohm R."/>
            <person name="Sun H."/>
            <person name="Tunlid A."/>
            <person name="Henrissat B."/>
            <person name="Grigoriev I.V."/>
            <person name="Hibbett D.S."/>
            <person name="Martin F."/>
        </authorList>
    </citation>
    <scope>NUCLEOTIDE SEQUENCE [LARGE SCALE GENOMIC DNA]</scope>
    <source>
        <strain evidence="22">Zn</strain>
    </source>
</reference>
<accession>A0A0C3H6W9</accession>
<dbReference type="STRING" id="913774.A0A0C3H6W9"/>
<dbReference type="Proteomes" id="UP000054321">
    <property type="component" value="Unassembled WGS sequence"/>
</dbReference>
<dbReference type="InterPro" id="IPR036156">
    <property type="entry name" value="Beta-gal/glucu_dom_sf"/>
</dbReference>
<evidence type="ECO:0000256" key="8">
    <source>
        <dbReference type="ARBA" id="ARBA00022525"/>
    </source>
</evidence>
<dbReference type="OrthoDB" id="2866996at2759"/>
<keyword evidence="12" id="KW-0119">Carbohydrate metabolism</keyword>
<dbReference type="GO" id="GO:0006516">
    <property type="term" value="P:glycoprotein catabolic process"/>
    <property type="evidence" value="ECO:0007669"/>
    <property type="project" value="TreeGrafter"/>
</dbReference>
<dbReference type="InterPro" id="IPR041625">
    <property type="entry name" value="Beta-mannosidase_Ig"/>
</dbReference>
<keyword evidence="13" id="KW-0326">Glycosidase</keyword>
<evidence type="ECO:0000256" key="9">
    <source>
        <dbReference type="ARBA" id="ARBA00022729"/>
    </source>
</evidence>
<reference evidence="21 22" key="1">
    <citation type="submission" date="2014-04" db="EMBL/GenBank/DDBJ databases">
        <authorList>
            <consortium name="DOE Joint Genome Institute"/>
            <person name="Kuo A."/>
            <person name="Martino E."/>
            <person name="Perotto S."/>
            <person name="Kohler A."/>
            <person name="Nagy L.G."/>
            <person name="Floudas D."/>
            <person name="Copeland A."/>
            <person name="Barry K.W."/>
            <person name="Cichocki N."/>
            <person name="Veneault-Fourrey C."/>
            <person name="LaButti K."/>
            <person name="Lindquist E.A."/>
            <person name="Lipzen A."/>
            <person name="Lundell T."/>
            <person name="Morin E."/>
            <person name="Murat C."/>
            <person name="Sun H."/>
            <person name="Tunlid A."/>
            <person name="Henrissat B."/>
            <person name="Grigoriev I.V."/>
            <person name="Hibbett D.S."/>
            <person name="Martin F."/>
            <person name="Nordberg H.P."/>
            <person name="Cantor M.N."/>
            <person name="Hua S.X."/>
        </authorList>
    </citation>
    <scope>NUCLEOTIDE SEQUENCE [LARGE SCALE GENOMIC DNA]</scope>
    <source>
        <strain evidence="21 22">Zn</strain>
    </source>
</reference>
<dbReference type="InterPro" id="IPR041447">
    <property type="entry name" value="Mannosidase_ig"/>
</dbReference>
<dbReference type="InterPro" id="IPR006102">
    <property type="entry name" value="Ig-like_GH2"/>
</dbReference>
<dbReference type="HOGENOM" id="CLU_005015_3_0_1"/>
<name>A0A0C3H6W9_OIDMZ</name>
<sequence>MRLSSLLQVAAFPFLGSALLERSPTVFDLSEAKWTLSSSIYNISVPGSVPSQAHLDLYSAGVIPDPYFGLGDFDLRWVAETNWTYSTVLEKLYTGKDTTTWLLFNGLDTFTSIKLCGQQVATTNNQFRQYYFDVTSYLGACSGKPSLDINFGSAVNITADIANEPGQETWPNAVEGLFEFPNRQFMRKEQSDFGWDWGPGFAPAGIWRPAYVIQVPSSGFYIRNALLDIHRQGQLNNLPPDQNQPWIVNASLDVIGSVPLTFPSGATLTIEIMDMNNSTLASGNMENVTTTKTSITGSITIEGETCQLWWPHGLGPQNLYYFKISVVNGKDVLASVTKRTGFRTIVLNMTPISEEQLAQGIAPGNNWHFEINGHEFYAKGSNFIPPDAFWPRVTQKRIEQLFQSVIDGNQNMLRVWASGAYSPDFIYDIADEMGILLWSEFEFGDALYPVDGPFLENVREEAEYNVRRVNHHPSLALWAGGNELENLELLLAEAADPGNPKWQEEYEQLFLGVLLPAVYGNTKSISYIPSSTTNGYLELNFSLPIPMIERYNNLTPGSIYGDTDHYDYDSTVAFDLSSYPVGRFANEFGFHSMPSLQTWQQAVSPDELYFNSSTIQLRNHHYPAGGTFTDNYATSSKGMAEMTLAAERYYPVPHHVDPIANFSDWCHTTQIFQADFYRSQITYYRRGSGLPERQLGSLYWQLEDIWQAPTWAGIEYDGRWKVLHYISKDIYQPIIIASYWDYSTGNLTAYVTSDLWSTAAGSATLTWYGYNGSVLAPASTVPFTVGALNTTQVFTGNTSTLPFSLKDAVLKMNISATGILPNTQERREFKHEFYFHDLDLSKVNLVDPGLEMSYSKDTGNFTVEAKTGVAAWVWLDIPAGTLANFNENAFWLVPGDDPREISVTVKQDQSDGNWVEGVTVRSLWDNTLS</sequence>
<dbReference type="Pfam" id="PF00703">
    <property type="entry name" value="Glyco_hydro_2"/>
    <property type="match status" value="1"/>
</dbReference>
<dbReference type="InterPro" id="IPR054593">
    <property type="entry name" value="Beta-mannosidase-like_N2"/>
</dbReference>
<feature type="chain" id="PRO_5002164907" description="Beta-mannosidase A" evidence="16">
    <location>
        <begin position="19"/>
        <end position="929"/>
    </location>
</feature>
<evidence type="ECO:0000313" key="22">
    <source>
        <dbReference type="Proteomes" id="UP000054321"/>
    </source>
</evidence>
<feature type="domain" description="Glycoside hydrolase family 2 immunoglobulin-like beta-sandwich" evidence="17">
    <location>
        <begin position="266"/>
        <end position="343"/>
    </location>
</feature>
<proteinExistence type="inferred from homology"/>
<feature type="domain" description="Mannosidase Ig/CBM-like" evidence="19">
    <location>
        <begin position="746"/>
        <end position="815"/>
    </location>
</feature>
<evidence type="ECO:0000256" key="3">
    <source>
        <dbReference type="ARBA" id="ARBA00004740"/>
    </source>
</evidence>
<dbReference type="UniPathway" id="UPA00280"/>
<dbReference type="Pfam" id="PF17786">
    <property type="entry name" value="Mannosidase_ig"/>
    <property type="match status" value="1"/>
</dbReference>
<dbReference type="Gene3D" id="3.20.20.80">
    <property type="entry name" value="Glycosidases"/>
    <property type="match status" value="1"/>
</dbReference>
<evidence type="ECO:0000259" key="20">
    <source>
        <dbReference type="Pfam" id="PF22666"/>
    </source>
</evidence>
<dbReference type="Gene3D" id="2.60.40.10">
    <property type="entry name" value="Immunoglobulins"/>
    <property type="match status" value="3"/>
</dbReference>
<dbReference type="SUPFAM" id="SSF51445">
    <property type="entry name" value="(Trans)glycosidases"/>
    <property type="match status" value="1"/>
</dbReference>
<evidence type="ECO:0000256" key="15">
    <source>
        <dbReference type="ARBA" id="ARBA00031061"/>
    </source>
</evidence>
<evidence type="ECO:0000256" key="4">
    <source>
        <dbReference type="ARBA" id="ARBA00007483"/>
    </source>
</evidence>
<dbReference type="Pfam" id="PF17753">
    <property type="entry name" value="Ig_mannosidase"/>
    <property type="match status" value="1"/>
</dbReference>
<gene>
    <name evidence="21" type="ORF">OIDMADRAFT_168674</name>
</gene>
<dbReference type="Gene3D" id="2.60.120.260">
    <property type="entry name" value="Galactose-binding domain-like"/>
    <property type="match status" value="1"/>
</dbReference>
<evidence type="ECO:0000313" key="21">
    <source>
        <dbReference type="EMBL" id="KIM98126.1"/>
    </source>
</evidence>
<evidence type="ECO:0000256" key="1">
    <source>
        <dbReference type="ARBA" id="ARBA00000829"/>
    </source>
</evidence>
<evidence type="ECO:0000256" key="12">
    <source>
        <dbReference type="ARBA" id="ARBA00023277"/>
    </source>
</evidence>
<dbReference type="GO" id="GO:0000272">
    <property type="term" value="P:polysaccharide catabolic process"/>
    <property type="evidence" value="ECO:0007669"/>
    <property type="project" value="UniProtKB-KW"/>
</dbReference>
<dbReference type="Pfam" id="PF22666">
    <property type="entry name" value="Glyco_hydro_2_N2"/>
    <property type="match status" value="1"/>
</dbReference>
<evidence type="ECO:0000256" key="14">
    <source>
        <dbReference type="ARBA" id="ARBA00023326"/>
    </source>
</evidence>
<evidence type="ECO:0000256" key="10">
    <source>
        <dbReference type="ARBA" id="ARBA00022801"/>
    </source>
</evidence>
<comment type="subunit">
    <text evidence="5">Homodimer.</text>
</comment>
<feature type="signal peptide" evidence="16">
    <location>
        <begin position="1"/>
        <end position="18"/>
    </location>
</feature>
<dbReference type="SUPFAM" id="SSF49785">
    <property type="entry name" value="Galactose-binding domain-like"/>
    <property type="match status" value="1"/>
</dbReference>
<comment type="similarity">
    <text evidence="4">Belongs to the glycosyl hydrolase 2 family. Beta-mannosidase A subfamily.</text>
</comment>
<feature type="domain" description="Beta-mannosidase-like galactose-binding" evidence="20">
    <location>
        <begin position="34"/>
        <end position="208"/>
    </location>
</feature>
<dbReference type="InterPro" id="IPR017853">
    <property type="entry name" value="GH"/>
</dbReference>
<dbReference type="EC" id="3.2.1.25" evidence="6"/>
<comment type="catalytic activity">
    <reaction evidence="1">
        <text>Hydrolysis of terminal, non-reducing beta-D-mannose residues in beta-D-mannosides.</text>
        <dbReference type="EC" id="3.2.1.25"/>
    </reaction>
</comment>
<keyword evidence="22" id="KW-1185">Reference proteome</keyword>